<name>A0A1H9Q071_9ACTN</name>
<feature type="transmembrane region" description="Helical" evidence="7">
    <location>
        <begin position="41"/>
        <end position="61"/>
    </location>
</feature>
<feature type="transmembrane region" description="Helical" evidence="7">
    <location>
        <begin position="307"/>
        <end position="327"/>
    </location>
</feature>
<evidence type="ECO:0000313" key="10">
    <source>
        <dbReference type="Proteomes" id="UP000182841"/>
    </source>
</evidence>
<dbReference type="SUPFAM" id="SSF103473">
    <property type="entry name" value="MFS general substrate transporter"/>
    <property type="match status" value="1"/>
</dbReference>
<dbReference type="Gene3D" id="1.20.1250.20">
    <property type="entry name" value="MFS general substrate transporter like domains"/>
    <property type="match status" value="1"/>
</dbReference>
<keyword evidence="4 7" id="KW-1133">Transmembrane helix</keyword>
<gene>
    <name evidence="9" type="ORF">SAMN05421870_102377</name>
</gene>
<feature type="transmembrane region" description="Helical" evidence="7">
    <location>
        <begin position="156"/>
        <end position="178"/>
    </location>
</feature>
<dbReference type="Proteomes" id="UP000182841">
    <property type="component" value="Unassembled WGS sequence"/>
</dbReference>
<organism evidence="9 10">
    <name type="scientific">Streptomyces qinglanensis</name>
    <dbReference type="NCBI Taxonomy" id="943816"/>
    <lineage>
        <taxon>Bacteria</taxon>
        <taxon>Bacillati</taxon>
        <taxon>Actinomycetota</taxon>
        <taxon>Actinomycetes</taxon>
        <taxon>Kitasatosporales</taxon>
        <taxon>Streptomycetaceae</taxon>
        <taxon>Streptomyces</taxon>
    </lineage>
</organism>
<evidence type="ECO:0000256" key="3">
    <source>
        <dbReference type="ARBA" id="ARBA00022692"/>
    </source>
</evidence>
<accession>A0A1H9Q071</accession>
<keyword evidence="2" id="KW-1003">Cell membrane</keyword>
<dbReference type="InterPro" id="IPR050189">
    <property type="entry name" value="MFS_Efflux_Transporters"/>
</dbReference>
<feature type="domain" description="Major facilitator superfamily (MFS) profile" evidence="8">
    <location>
        <begin position="4"/>
        <end position="399"/>
    </location>
</feature>
<dbReference type="OrthoDB" id="9814237at2"/>
<feature type="transmembrane region" description="Helical" evidence="7">
    <location>
        <begin position="219"/>
        <end position="242"/>
    </location>
</feature>
<keyword evidence="3 7" id="KW-0812">Transmembrane</keyword>
<feature type="compositionally biased region" description="Low complexity" evidence="6">
    <location>
        <begin position="418"/>
        <end position="435"/>
    </location>
</feature>
<feature type="compositionally biased region" description="Pro residues" evidence="6">
    <location>
        <begin position="185"/>
        <end position="199"/>
    </location>
</feature>
<dbReference type="CDD" id="cd17324">
    <property type="entry name" value="MFS_NepI_like"/>
    <property type="match status" value="1"/>
</dbReference>
<reference evidence="10" key="1">
    <citation type="submission" date="2016-10" db="EMBL/GenBank/DDBJ databases">
        <authorList>
            <person name="Varghese N."/>
            <person name="Submissions S."/>
        </authorList>
    </citation>
    <scope>NUCLEOTIDE SEQUENCE [LARGE SCALE GENOMIC DNA]</scope>
    <source>
        <strain evidence="10">CGMCC 4.6825</strain>
    </source>
</reference>
<proteinExistence type="predicted"/>
<dbReference type="PROSITE" id="PS50850">
    <property type="entry name" value="MFS"/>
    <property type="match status" value="1"/>
</dbReference>
<dbReference type="InterPro" id="IPR011701">
    <property type="entry name" value="MFS"/>
</dbReference>
<evidence type="ECO:0000256" key="2">
    <source>
        <dbReference type="ARBA" id="ARBA00022475"/>
    </source>
</evidence>
<feature type="region of interest" description="Disordered" evidence="6">
    <location>
        <begin position="418"/>
        <end position="477"/>
    </location>
</feature>
<comment type="subcellular location">
    <subcellularLocation>
        <location evidence="1">Cell membrane</location>
        <topology evidence="1">Multi-pass membrane protein</topology>
    </subcellularLocation>
</comment>
<dbReference type="GO" id="GO:0005886">
    <property type="term" value="C:plasma membrane"/>
    <property type="evidence" value="ECO:0007669"/>
    <property type="project" value="UniProtKB-SubCell"/>
</dbReference>
<dbReference type="GO" id="GO:0022857">
    <property type="term" value="F:transmembrane transporter activity"/>
    <property type="evidence" value="ECO:0007669"/>
    <property type="project" value="InterPro"/>
</dbReference>
<evidence type="ECO:0000256" key="1">
    <source>
        <dbReference type="ARBA" id="ARBA00004651"/>
    </source>
</evidence>
<dbReference type="Pfam" id="PF07690">
    <property type="entry name" value="MFS_1"/>
    <property type="match status" value="1"/>
</dbReference>
<keyword evidence="10" id="KW-1185">Reference proteome</keyword>
<feature type="region of interest" description="Disordered" evidence="6">
    <location>
        <begin position="185"/>
        <end position="204"/>
    </location>
</feature>
<dbReference type="InterPro" id="IPR036259">
    <property type="entry name" value="MFS_trans_sf"/>
</dbReference>
<feature type="transmembrane region" description="Helical" evidence="7">
    <location>
        <begin position="99"/>
        <end position="121"/>
    </location>
</feature>
<dbReference type="PANTHER" id="PTHR43124:SF3">
    <property type="entry name" value="CHLORAMPHENICOL EFFLUX PUMP RV0191"/>
    <property type="match status" value="1"/>
</dbReference>
<feature type="transmembrane region" description="Helical" evidence="7">
    <location>
        <begin position="73"/>
        <end position="93"/>
    </location>
</feature>
<evidence type="ECO:0000256" key="5">
    <source>
        <dbReference type="ARBA" id="ARBA00023136"/>
    </source>
</evidence>
<sequence>MPLALLALAIGAFGIGTTEFVIMGLLPEVAAEFGVSIPTAGYLASGYAVGVLLGAPVLAVLGTRISRKRMLMLLMGLFVLGNLVSALAPAFGVMLAGRVIASLAHGAFFGIGSIVAAGLVAPHRKAAAISLMFTGLTLANVVGVPLGTLLGQQAGWRLTFVAVAGLGVVGLAGVAALVPRDVPAPAPSPAPDGPVPARGPRPRTGRIRDELAAFRNVQVLLAMGMTVLGFGGVFAAITYIAPMMTEAAGYADTSVTWLLVLFGIGMVAGNLVGGRFADRALLPMLCIALVALAGTLAAFTATAHDKAAAAVTLTLIGAFGFATVPPLQKRVLDQTANAPTLASAMNIGAFNLGNALATWLGGLVLGAGFGPTSPNMAGAGLALGALALAVTSALLERRGPRGAAPAPRSGLRARAAGAAAAGGAAEPEPAYAGTGPSAGAGTGPSADAVRAAPGGPSADSLPSGGRGRWPAPPADGG</sequence>
<feature type="transmembrane region" description="Helical" evidence="7">
    <location>
        <begin position="348"/>
        <end position="370"/>
    </location>
</feature>
<evidence type="ECO:0000256" key="6">
    <source>
        <dbReference type="SAM" id="MobiDB-lite"/>
    </source>
</evidence>
<keyword evidence="5 7" id="KW-0472">Membrane</keyword>
<dbReference type="EMBL" id="FOGO01000002">
    <property type="protein sequence ID" value="SER53790.1"/>
    <property type="molecule type" value="Genomic_DNA"/>
</dbReference>
<protein>
    <submittedName>
        <fullName evidence="9">MFS transporter, DHA1 family, inner membrane transport protein</fullName>
    </submittedName>
</protein>
<dbReference type="AlphaFoldDB" id="A0A1H9Q071"/>
<evidence type="ECO:0000256" key="7">
    <source>
        <dbReference type="SAM" id="Phobius"/>
    </source>
</evidence>
<evidence type="ECO:0000313" key="9">
    <source>
        <dbReference type="EMBL" id="SER53790.1"/>
    </source>
</evidence>
<dbReference type="RefSeq" id="WP_074999092.1">
    <property type="nucleotide sequence ID" value="NZ_FOGO01000002.1"/>
</dbReference>
<dbReference type="PANTHER" id="PTHR43124">
    <property type="entry name" value="PURINE EFFLUX PUMP PBUE"/>
    <property type="match status" value="1"/>
</dbReference>
<dbReference type="STRING" id="943816.AN217_02715"/>
<evidence type="ECO:0000259" key="8">
    <source>
        <dbReference type="PROSITE" id="PS50850"/>
    </source>
</evidence>
<feature type="transmembrane region" description="Helical" evidence="7">
    <location>
        <begin position="280"/>
        <end position="301"/>
    </location>
</feature>
<dbReference type="InterPro" id="IPR020846">
    <property type="entry name" value="MFS_dom"/>
</dbReference>
<feature type="transmembrane region" description="Helical" evidence="7">
    <location>
        <begin position="376"/>
        <end position="395"/>
    </location>
</feature>
<feature type="transmembrane region" description="Helical" evidence="7">
    <location>
        <begin position="128"/>
        <end position="150"/>
    </location>
</feature>
<evidence type="ECO:0000256" key="4">
    <source>
        <dbReference type="ARBA" id="ARBA00022989"/>
    </source>
</evidence>
<feature type="transmembrane region" description="Helical" evidence="7">
    <location>
        <begin position="254"/>
        <end position="273"/>
    </location>
</feature>